<dbReference type="InterPro" id="IPR052204">
    <property type="entry name" value="PpiC/parvulin_rotamase"/>
</dbReference>
<dbReference type="InterPro" id="IPR046357">
    <property type="entry name" value="PPIase_dom_sf"/>
</dbReference>
<organism evidence="7 8">
    <name type="scientific">Aeromonas hydrophila</name>
    <dbReference type="NCBI Taxonomy" id="644"/>
    <lineage>
        <taxon>Bacteria</taxon>
        <taxon>Pseudomonadati</taxon>
        <taxon>Pseudomonadota</taxon>
        <taxon>Gammaproteobacteria</taxon>
        <taxon>Aeromonadales</taxon>
        <taxon>Aeromonadaceae</taxon>
        <taxon>Aeromonas</taxon>
    </lineage>
</organism>
<evidence type="ECO:0000256" key="4">
    <source>
        <dbReference type="ARBA" id="ARBA00023235"/>
    </source>
</evidence>
<dbReference type="Gene3D" id="3.10.50.40">
    <property type="match status" value="1"/>
</dbReference>
<feature type="domain" description="PpiC" evidence="6">
    <location>
        <begin position="1"/>
        <end position="90"/>
    </location>
</feature>
<name>A0AAX3P9Z3_AERHY</name>
<proteinExistence type="predicted"/>
<protein>
    <recommendedName>
        <fullName evidence="2">peptidylprolyl isomerase</fullName>
        <ecNumber evidence="2">5.2.1.8</ecNumber>
    </recommendedName>
</protein>
<keyword evidence="3 5" id="KW-0697">Rotamase</keyword>
<dbReference type="SUPFAM" id="SSF54534">
    <property type="entry name" value="FKBP-like"/>
    <property type="match status" value="1"/>
</dbReference>
<evidence type="ECO:0000313" key="8">
    <source>
        <dbReference type="Proteomes" id="UP001214666"/>
    </source>
</evidence>
<dbReference type="EC" id="5.2.1.8" evidence="2"/>
<dbReference type="GO" id="GO:0003755">
    <property type="term" value="F:peptidyl-prolyl cis-trans isomerase activity"/>
    <property type="evidence" value="ECO:0007669"/>
    <property type="project" value="UniProtKB-KW"/>
</dbReference>
<gene>
    <name evidence="7" type="ORF">PY771_05880</name>
</gene>
<evidence type="ECO:0000256" key="1">
    <source>
        <dbReference type="ARBA" id="ARBA00000971"/>
    </source>
</evidence>
<dbReference type="PROSITE" id="PS50198">
    <property type="entry name" value="PPIC_PPIASE_2"/>
    <property type="match status" value="1"/>
</dbReference>
<accession>A0AAX3P9Z3</accession>
<evidence type="ECO:0000259" key="6">
    <source>
        <dbReference type="PROSITE" id="PS50198"/>
    </source>
</evidence>
<evidence type="ECO:0000256" key="2">
    <source>
        <dbReference type="ARBA" id="ARBA00013194"/>
    </source>
</evidence>
<dbReference type="EMBL" id="CP118942">
    <property type="protein sequence ID" value="WEE27848.1"/>
    <property type="molecule type" value="Genomic_DNA"/>
</dbReference>
<evidence type="ECO:0000256" key="5">
    <source>
        <dbReference type="PROSITE-ProRule" id="PRU00278"/>
    </source>
</evidence>
<dbReference type="Proteomes" id="UP001214666">
    <property type="component" value="Chromosome"/>
</dbReference>
<dbReference type="InterPro" id="IPR000297">
    <property type="entry name" value="PPIase_PpiC"/>
</dbReference>
<dbReference type="PANTHER" id="PTHR43629:SF3">
    <property type="entry name" value="PEPTIDYL-PROLYL CIS-TRANS ISOMERASE C"/>
    <property type="match status" value="1"/>
</dbReference>
<dbReference type="Pfam" id="PF13616">
    <property type="entry name" value="Rotamase_3"/>
    <property type="match status" value="1"/>
</dbReference>
<sequence>MRKACAQHILVKTEKECLEIKEKIAKGADFGQMAKRFSTCASSKRFGDLGEFSKGDMVKAFDDAVFKGELLAVLGPVRTKFGFHLIKVLYRS</sequence>
<keyword evidence="4 5" id="KW-0413">Isomerase</keyword>
<dbReference type="PANTHER" id="PTHR43629">
    <property type="entry name" value="PEPTIDYL-PROLYL CIS-TRANS ISOMERASE"/>
    <property type="match status" value="1"/>
</dbReference>
<evidence type="ECO:0000256" key="3">
    <source>
        <dbReference type="ARBA" id="ARBA00023110"/>
    </source>
</evidence>
<comment type="catalytic activity">
    <reaction evidence="1">
        <text>[protein]-peptidylproline (omega=180) = [protein]-peptidylproline (omega=0)</text>
        <dbReference type="Rhea" id="RHEA:16237"/>
        <dbReference type="Rhea" id="RHEA-COMP:10747"/>
        <dbReference type="Rhea" id="RHEA-COMP:10748"/>
        <dbReference type="ChEBI" id="CHEBI:83833"/>
        <dbReference type="ChEBI" id="CHEBI:83834"/>
        <dbReference type="EC" id="5.2.1.8"/>
    </reaction>
</comment>
<dbReference type="AlphaFoldDB" id="A0AAX3P9Z3"/>
<dbReference type="RefSeq" id="WP_077095575.1">
    <property type="nucleotide sequence ID" value="NZ_AP023398.1"/>
</dbReference>
<reference evidence="7" key="1">
    <citation type="submission" date="2023-02" db="EMBL/GenBank/DDBJ databases">
        <title>The sequence of Aeromonas hydrophila K533.</title>
        <authorList>
            <person name="Luo X."/>
        </authorList>
    </citation>
    <scope>NUCLEOTIDE SEQUENCE</scope>
    <source>
        <strain evidence="7">K533</strain>
    </source>
</reference>
<evidence type="ECO:0000313" key="7">
    <source>
        <dbReference type="EMBL" id="WEE27848.1"/>
    </source>
</evidence>